<evidence type="ECO:0000256" key="9">
    <source>
        <dbReference type="PROSITE-ProRule" id="PRU00043"/>
    </source>
</evidence>
<evidence type="ECO:0000313" key="12">
    <source>
        <dbReference type="Proteomes" id="UP001054945"/>
    </source>
</evidence>
<dbReference type="Gene3D" id="2.60.40.60">
    <property type="entry name" value="Cadherins"/>
    <property type="match status" value="2"/>
</dbReference>
<keyword evidence="3" id="KW-0677">Repeat</keyword>
<dbReference type="InterPro" id="IPR036116">
    <property type="entry name" value="FN3_sf"/>
</dbReference>
<dbReference type="InterPro" id="IPR013783">
    <property type="entry name" value="Ig-like_fold"/>
</dbReference>
<organism evidence="11 12">
    <name type="scientific">Caerostris extrusa</name>
    <name type="common">Bark spider</name>
    <name type="synonym">Caerostris bankana</name>
    <dbReference type="NCBI Taxonomy" id="172846"/>
    <lineage>
        <taxon>Eukaryota</taxon>
        <taxon>Metazoa</taxon>
        <taxon>Ecdysozoa</taxon>
        <taxon>Arthropoda</taxon>
        <taxon>Chelicerata</taxon>
        <taxon>Arachnida</taxon>
        <taxon>Araneae</taxon>
        <taxon>Araneomorphae</taxon>
        <taxon>Entelegynae</taxon>
        <taxon>Araneoidea</taxon>
        <taxon>Araneidae</taxon>
        <taxon>Caerostris</taxon>
    </lineage>
</organism>
<comment type="subcellular location">
    <subcellularLocation>
        <location evidence="1">Membrane</location>
    </subcellularLocation>
</comment>
<dbReference type="Gene3D" id="2.60.40.10">
    <property type="entry name" value="Immunoglobulins"/>
    <property type="match status" value="1"/>
</dbReference>
<dbReference type="GO" id="GO:0005509">
    <property type="term" value="F:calcium ion binding"/>
    <property type="evidence" value="ECO:0007669"/>
    <property type="project" value="UniProtKB-UniRule"/>
</dbReference>
<gene>
    <name evidence="11" type="primary">Adgrg4_1</name>
    <name evidence="11" type="ORF">CEXT_95811</name>
</gene>
<keyword evidence="12" id="KW-1185">Reference proteome</keyword>
<evidence type="ECO:0000256" key="8">
    <source>
        <dbReference type="ARBA" id="ARBA00023180"/>
    </source>
</evidence>
<dbReference type="CDD" id="cd11304">
    <property type="entry name" value="Cadherin_repeat"/>
    <property type="match status" value="2"/>
</dbReference>
<dbReference type="PANTHER" id="PTHR24025">
    <property type="entry name" value="DESMOGLEIN FAMILY MEMBER"/>
    <property type="match status" value="1"/>
</dbReference>
<dbReference type="PANTHER" id="PTHR24025:SF23">
    <property type="entry name" value="NEURAL-CADHERIN"/>
    <property type="match status" value="1"/>
</dbReference>
<keyword evidence="11" id="KW-0675">Receptor</keyword>
<dbReference type="AlphaFoldDB" id="A0AAV4RA79"/>
<dbReference type="PROSITE" id="PS50268">
    <property type="entry name" value="CADHERIN_2"/>
    <property type="match status" value="2"/>
</dbReference>
<sequence length="332" mass="37694">MYKKKSSAEVWFCCWLHIEVFIFAKRGSPSWLSSEDEDVTDCEIKNECKRWYYLFKNNLENWPFEILSMTRVYEGAPPGIHVHTVHAYDPGRKSVMYNLLDVRDHTYFNMDSSSGNISTAKTIDKVGDTYEIIAVAISQGETKLRQLQITVTDFNIHPPVFEHDVYRGELHVRSKVGATVLRVRALDDDSVPYNAEVYYKIDDPRDPRGRFSMDPQTGVLTLARSLEASPSEPIVELGVTAVDGGSPKRSDYARIEVLIKTISEPRDVRSANATGSTVQVCWTRPEYGQVLGYIVKYREVENPHGQPSFLNITSDATSKCSHPCRVKAMDRL</sequence>
<dbReference type="FunFam" id="2.60.40.60:FF:000116">
    <property type="entry name" value="Dachsous cadherin-related 2"/>
    <property type="match status" value="1"/>
</dbReference>
<evidence type="ECO:0000259" key="10">
    <source>
        <dbReference type="PROSITE" id="PS50268"/>
    </source>
</evidence>
<dbReference type="SMART" id="SM00112">
    <property type="entry name" value="CA"/>
    <property type="match status" value="2"/>
</dbReference>
<dbReference type="Pfam" id="PF00028">
    <property type="entry name" value="Cadherin"/>
    <property type="match status" value="2"/>
</dbReference>
<dbReference type="InterPro" id="IPR003961">
    <property type="entry name" value="FN3_dom"/>
</dbReference>
<comment type="caution">
    <text evidence="11">The sequence shown here is derived from an EMBL/GenBank/DDBJ whole genome shotgun (WGS) entry which is preliminary data.</text>
</comment>
<dbReference type="EMBL" id="BPLR01007568">
    <property type="protein sequence ID" value="GIY17954.1"/>
    <property type="molecule type" value="Genomic_DNA"/>
</dbReference>
<dbReference type="GO" id="GO:0005911">
    <property type="term" value="C:cell-cell junction"/>
    <property type="evidence" value="ECO:0007669"/>
    <property type="project" value="TreeGrafter"/>
</dbReference>
<keyword evidence="8" id="KW-0325">Glycoprotein</keyword>
<keyword evidence="7" id="KW-0472">Membrane</keyword>
<evidence type="ECO:0000256" key="2">
    <source>
        <dbReference type="ARBA" id="ARBA00022692"/>
    </source>
</evidence>
<dbReference type="InterPro" id="IPR050971">
    <property type="entry name" value="Cadherin-domain_protein"/>
</dbReference>
<dbReference type="SUPFAM" id="SSF49313">
    <property type="entry name" value="Cadherin-like"/>
    <property type="match status" value="2"/>
</dbReference>
<dbReference type="GO" id="GO:0007156">
    <property type="term" value="P:homophilic cell adhesion via plasma membrane adhesion molecules"/>
    <property type="evidence" value="ECO:0007669"/>
    <property type="project" value="InterPro"/>
</dbReference>
<reference evidence="11 12" key="1">
    <citation type="submission" date="2021-06" db="EMBL/GenBank/DDBJ databases">
        <title>Caerostris extrusa draft genome.</title>
        <authorList>
            <person name="Kono N."/>
            <person name="Arakawa K."/>
        </authorList>
    </citation>
    <scope>NUCLEOTIDE SEQUENCE [LARGE SCALE GENOMIC DNA]</scope>
</reference>
<accession>A0AAV4RA79</accession>
<name>A0AAV4RA79_CAEEX</name>
<dbReference type="CDD" id="cd00063">
    <property type="entry name" value="FN3"/>
    <property type="match status" value="1"/>
</dbReference>
<dbReference type="PRINTS" id="PR00205">
    <property type="entry name" value="CADHERIN"/>
</dbReference>
<evidence type="ECO:0000256" key="4">
    <source>
        <dbReference type="ARBA" id="ARBA00022837"/>
    </source>
</evidence>
<protein>
    <submittedName>
        <fullName evidence="11">Adhesion G-protein coupled receptor G4</fullName>
    </submittedName>
</protein>
<evidence type="ECO:0000256" key="5">
    <source>
        <dbReference type="ARBA" id="ARBA00022889"/>
    </source>
</evidence>
<evidence type="ECO:0000256" key="7">
    <source>
        <dbReference type="ARBA" id="ARBA00023136"/>
    </source>
</evidence>
<feature type="domain" description="Cadherin" evidence="10">
    <location>
        <begin position="64"/>
        <end position="161"/>
    </location>
</feature>
<keyword evidence="4 9" id="KW-0106">Calcium</keyword>
<dbReference type="InterPro" id="IPR015919">
    <property type="entry name" value="Cadherin-like_sf"/>
</dbReference>
<dbReference type="Proteomes" id="UP001054945">
    <property type="component" value="Unassembled WGS sequence"/>
</dbReference>
<evidence type="ECO:0000313" key="11">
    <source>
        <dbReference type="EMBL" id="GIY17954.1"/>
    </source>
</evidence>
<proteinExistence type="predicted"/>
<keyword evidence="2" id="KW-0812">Transmembrane</keyword>
<dbReference type="GO" id="GO:0016020">
    <property type="term" value="C:membrane"/>
    <property type="evidence" value="ECO:0007669"/>
    <property type="project" value="UniProtKB-SubCell"/>
</dbReference>
<evidence type="ECO:0000256" key="6">
    <source>
        <dbReference type="ARBA" id="ARBA00022989"/>
    </source>
</evidence>
<feature type="domain" description="Cadherin" evidence="10">
    <location>
        <begin position="162"/>
        <end position="267"/>
    </location>
</feature>
<dbReference type="InterPro" id="IPR002126">
    <property type="entry name" value="Cadherin-like_dom"/>
</dbReference>
<evidence type="ECO:0000256" key="3">
    <source>
        <dbReference type="ARBA" id="ARBA00022737"/>
    </source>
</evidence>
<keyword evidence="5" id="KW-0130">Cell adhesion</keyword>
<dbReference type="SUPFAM" id="SSF49265">
    <property type="entry name" value="Fibronectin type III"/>
    <property type="match status" value="1"/>
</dbReference>
<keyword evidence="6" id="KW-1133">Transmembrane helix</keyword>
<evidence type="ECO:0000256" key="1">
    <source>
        <dbReference type="ARBA" id="ARBA00004370"/>
    </source>
</evidence>